<dbReference type="PANTHER" id="PTHR33568:SF3">
    <property type="entry name" value="DNA-DIRECTED DNA POLYMERASE"/>
    <property type="match status" value="1"/>
</dbReference>
<evidence type="ECO:0000313" key="10">
    <source>
        <dbReference type="EMBL" id="CAD2172293.1"/>
    </source>
</evidence>
<sequence length="103" mass="12350">MEFIKTQVARVDIYWECEIYQMLEKDREMRELFYSYIDDGPIDIRSCFYGGRTGPLKLHYKINDGERISYYDVTSLYPFINVTTSYPIGHPKVYIINKNVNWT</sequence>
<keyword evidence="4" id="KW-0548">Nucleotidyltransferase</keyword>
<gene>
    <name evidence="10" type="ORF">MENT_LOCUS23833</name>
</gene>
<evidence type="ECO:0000256" key="3">
    <source>
        <dbReference type="ARBA" id="ARBA00022679"/>
    </source>
</evidence>
<dbReference type="GO" id="GO:0003677">
    <property type="term" value="F:DNA binding"/>
    <property type="evidence" value="ECO:0007669"/>
    <property type="project" value="UniProtKB-KW"/>
</dbReference>
<reference evidence="10 11" key="1">
    <citation type="submission" date="2020-08" db="EMBL/GenBank/DDBJ databases">
        <authorList>
            <person name="Koutsovoulos G."/>
            <person name="Danchin GJ E."/>
        </authorList>
    </citation>
    <scope>NUCLEOTIDE SEQUENCE [LARGE SCALE GENOMIC DNA]</scope>
</reference>
<comment type="caution">
    <text evidence="10">The sequence shown here is derived from an EMBL/GenBank/DDBJ whole genome shotgun (WGS) entry which is preliminary data.</text>
</comment>
<keyword evidence="5" id="KW-0235">DNA replication</keyword>
<dbReference type="InterPro" id="IPR004868">
    <property type="entry name" value="DNA-dir_DNA_pol_B_mt/vir"/>
</dbReference>
<evidence type="ECO:0000256" key="7">
    <source>
        <dbReference type="ARBA" id="ARBA00023125"/>
    </source>
</evidence>
<protein>
    <recommendedName>
        <fullName evidence="2">DNA-directed DNA polymerase</fullName>
        <ecNumber evidence="2">2.7.7.7</ecNumber>
    </recommendedName>
</protein>
<dbReference type="Proteomes" id="UP000580250">
    <property type="component" value="Unassembled WGS sequence"/>
</dbReference>
<evidence type="ECO:0000256" key="5">
    <source>
        <dbReference type="ARBA" id="ARBA00022705"/>
    </source>
</evidence>
<feature type="domain" description="DNA-directed DNA polymerase family B mitochondria/virus" evidence="9">
    <location>
        <begin position="43"/>
        <end position="95"/>
    </location>
</feature>
<evidence type="ECO:0000256" key="4">
    <source>
        <dbReference type="ARBA" id="ARBA00022695"/>
    </source>
</evidence>
<dbReference type="EMBL" id="CAJEWN010000198">
    <property type="protein sequence ID" value="CAD2172293.1"/>
    <property type="molecule type" value="Genomic_DNA"/>
</dbReference>
<name>A0A6V7VBM9_MELEN</name>
<dbReference type="PANTHER" id="PTHR33568">
    <property type="entry name" value="DNA POLYMERASE"/>
    <property type="match status" value="1"/>
</dbReference>
<dbReference type="Gene3D" id="3.90.1600.10">
    <property type="entry name" value="Palm domain of DNA polymerase"/>
    <property type="match status" value="1"/>
</dbReference>
<dbReference type="EC" id="2.7.7.7" evidence="2"/>
<evidence type="ECO:0000256" key="1">
    <source>
        <dbReference type="ARBA" id="ARBA00005755"/>
    </source>
</evidence>
<dbReference type="GO" id="GO:0000166">
    <property type="term" value="F:nucleotide binding"/>
    <property type="evidence" value="ECO:0007669"/>
    <property type="project" value="InterPro"/>
</dbReference>
<dbReference type="GO" id="GO:0006260">
    <property type="term" value="P:DNA replication"/>
    <property type="evidence" value="ECO:0007669"/>
    <property type="project" value="UniProtKB-KW"/>
</dbReference>
<organism evidence="10 11">
    <name type="scientific">Meloidogyne enterolobii</name>
    <name type="common">Root-knot nematode worm</name>
    <name type="synonym">Meloidogyne mayaguensis</name>
    <dbReference type="NCBI Taxonomy" id="390850"/>
    <lineage>
        <taxon>Eukaryota</taxon>
        <taxon>Metazoa</taxon>
        <taxon>Ecdysozoa</taxon>
        <taxon>Nematoda</taxon>
        <taxon>Chromadorea</taxon>
        <taxon>Rhabditida</taxon>
        <taxon>Tylenchina</taxon>
        <taxon>Tylenchomorpha</taxon>
        <taxon>Tylenchoidea</taxon>
        <taxon>Meloidogynidae</taxon>
        <taxon>Meloidogyninae</taxon>
        <taxon>Meloidogyne</taxon>
    </lineage>
</organism>
<keyword evidence="6" id="KW-0239">DNA-directed DNA polymerase</keyword>
<keyword evidence="7" id="KW-0238">DNA-binding</keyword>
<evidence type="ECO:0000259" key="9">
    <source>
        <dbReference type="Pfam" id="PF03175"/>
    </source>
</evidence>
<dbReference type="AlphaFoldDB" id="A0A6V7VBM9"/>
<dbReference type="SUPFAM" id="SSF56672">
    <property type="entry name" value="DNA/RNA polymerases"/>
    <property type="match status" value="1"/>
</dbReference>
<evidence type="ECO:0000313" key="11">
    <source>
        <dbReference type="Proteomes" id="UP000580250"/>
    </source>
</evidence>
<comment type="similarity">
    <text evidence="1">Belongs to the DNA polymerase type-B family.</text>
</comment>
<comment type="catalytic activity">
    <reaction evidence="8">
        <text>DNA(n) + a 2'-deoxyribonucleoside 5'-triphosphate = DNA(n+1) + diphosphate</text>
        <dbReference type="Rhea" id="RHEA:22508"/>
        <dbReference type="Rhea" id="RHEA-COMP:17339"/>
        <dbReference type="Rhea" id="RHEA-COMP:17340"/>
        <dbReference type="ChEBI" id="CHEBI:33019"/>
        <dbReference type="ChEBI" id="CHEBI:61560"/>
        <dbReference type="ChEBI" id="CHEBI:173112"/>
        <dbReference type="EC" id="2.7.7.7"/>
    </reaction>
</comment>
<evidence type="ECO:0000256" key="6">
    <source>
        <dbReference type="ARBA" id="ARBA00022932"/>
    </source>
</evidence>
<proteinExistence type="inferred from homology"/>
<keyword evidence="3" id="KW-0808">Transferase</keyword>
<evidence type="ECO:0000256" key="2">
    <source>
        <dbReference type="ARBA" id="ARBA00012417"/>
    </source>
</evidence>
<dbReference type="InterPro" id="IPR023211">
    <property type="entry name" value="DNA_pol_palm_dom_sf"/>
</dbReference>
<evidence type="ECO:0000256" key="8">
    <source>
        <dbReference type="ARBA" id="ARBA00049244"/>
    </source>
</evidence>
<dbReference type="Pfam" id="PF03175">
    <property type="entry name" value="DNA_pol_B_2"/>
    <property type="match status" value="1"/>
</dbReference>
<dbReference type="InterPro" id="IPR043502">
    <property type="entry name" value="DNA/RNA_pol_sf"/>
</dbReference>
<dbReference type="OrthoDB" id="10053808at2759"/>
<dbReference type="GO" id="GO:0003887">
    <property type="term" value="F:DNA-directed DNA polymerase activity"/>
    <property type="evidence" value="ECO:0007669"/>
    <property type="project" value="UniProtKB-KW"/>
</dbReference>
<accession>A0A6V7VBM9</accession>